<dbReference type="EMBL" id="MHWP01000020">
    <property type="protein sequence ID" value="OHB10183.1"/>
    <property type="molecule type" value="Genomic_DNA"/>
</dbReference>
<comment type="caution">
    <text evidence="1">The sequence shown here is derived from an EMBL/GenBank/DDBJ whole genome shotgun (WGS) entry which is preliminary data.</text>
</comment>
<evidence type="ECO:0000313" key="1">
    <source>
        <dbReference type="EMBL" id="OHB10183.1"/>
    </source>
</evidence>
<protein>
    <recommendedName>
        <fullName evidence="3">Cell division protein FtsL</fullName>
    </recommendedName>
</protein>
<reference evidence="1 2" key="1">
    <citation type="journal article" date="2016" name="Nat. Commun.">
        <title>Thousands of microbial genomes shed light on interconnected biogeochemical processes in an aquifer system.</title>
        <authorList>
            <person name="Anantharaman K."/>
            <person name="Brown C.T."/>
            <person name="Hug L.A."/>
            <person name="Sharon I."/>
            <person name="Castelle C.J."/>
            <person name="Probst A.J."/>
            <person name="Thomas B.C."/>
            <person name="Singh A."/>
            <person name="Wilkins M.J."/>
            <person name="Karaoz U."/>
            <person name="Brodie E.L."/>
            <person name="Williams K.H."/>
            <person name="Hubbard S.S."/>
            <person name="Banfield J.F."/>
        </authorList>
    </citation>
    <scope>NUCLEOTIDE SEQUENCE [LARGE SCALE GENOMIC DNA]</scope>
</reference>
<gene>
    <name evidence="1" type="ORF">A3H60_02745</name>
</gene>
<dbReference type="AlphaFoldDB" id="A0A1G2UL83"/>
<proteinExistence type="predicted"/>
<dbReference type="Proteomes" id="UP000177202">
    <property type="component" value="Unassembled WGS sequence"/>
</dbReference>
<accession>A0A1G2UL83</accession>
<evidence type="ECO:0008006" key="3">
    <source>
        <dbReference type="Google" id="ProtNLM"/>
    </source>
</evidence>
<organism evidence="1 2">
    <name type="scientific">Candidatus Zambryskibacteria bacterium RIFCSPLOWO2_02_FULL_44_12b</name>
    <dbReference type="NCBI Taxonomy" id="1802772"/>
    <lineage>
        <taxon>Bacteria</taxon>
        <taxon>Candidatus Zambryskiibacteriota</taxon>
    </lineage>
</organism>
<sequence length="107" mass="12483">MQRVKIISYDNRVRFFWTLVTISALSLFTYVYAINVTARNIAVRQDLEKQITNISASLDSLEFTYIDLKNNVTMELAYYYGFKEVKNPLYISRTNPATALSLNTLRR</sequence>
<dbReference type="STRING" id="1802772.A3H60_02745"/>
<name>A0A1G2UL83_9BACT</name>
<evidence type="ECO:0000313" key="2">
    <source>
        <dbReference type="Proteomes" id="UP000177202"/>
    </source>
</evidence>